<accession>A0AB40BY07</accession>
<keyword evidence="4" id="KW-0602">Photosynthesis</keyword>
<feature type="transmembrane region" description="Helical" evidence="11">
    <location>
        <begin position="67"/>
        <end position="90"/>
    </location>
</feature>
<dbReference type="Proteomes" id="UP001515500">
    <property type="component" value="Chromosome 9"/>
</dbReference>
<dbReference type="Gene3D" id="1.10.10.670">
    <property type="entry name" value="photosystem ii from thermosynechococcus elongatus"/>
    <property type="match status" value="1"/>
</dbReference>
<reference evidence="13" key="1">
    <citation type="submission" date="2025-08" db="UniProtKB">
        <authorList>
            <consortium name="RefSeq"/>
        </authorList>
    </citation>
    <scope>IDENTIFICATION</scope>
</reference>
<evidence type="ECO:0000256" key="3">
    <source>
        <dbReference type="ARBA" id="ARBA00022494"/>
    </source>
</evidence>
<dbReference type="GO" id="GO:0005886">
    <property type="term" value="C:plasma membrane"/>
    <property type="evidence" value="ECO:0007669"/>
    <property type="project" value="UniProtKB-SubCell"/>
</dbReference>
<dbReference type="Pfam" id="PF00421">
    <property type="entry name" value="PSII"/>
    <property type="match status" value="1"/>
</dbReference>
<dbReference type="InterPro" id="IPR001694">
    <property type="entry name" value="NADH_UbQ_OxRdtase_su1/FPO"/>
</dbReference>
<keyword evidence="5 10" id="KW-0812">Transmembrane</keyword>
<dbReference type="Pfam" id="PF00146">
    <property type="entry name" value="NADHdh"/>
    <property type="match status" value="1"/>
</dbReference>
<protein>
    <submittedName>
        <fullName evidence="13">NADH-ubiquinone oxidoreductase chain 1-like</fullName>
    </submittedName>
</protein>
<keyword evidence="7" id="KW-0157">Chromophore</keyword>
<dbReference type="InterPro" id="IPR000932">
    <property type="entry name" value="PS_antenna-like"/>
</dbReference>
<keyword evidence="8 11" id="KW-0472">Membrane</keyword>
<feature type="transmembrane region" description="Helical" evidence="11">
    <location>
        <begin position="171"/>
        <end position="191"/>
    </location>
</feature>
<evidence type="ECO:0000256" key="7">
    <source>
        <dbReference type="ARBA" id="ARBA00022991"/>
    </source>
</evidence>
<evidence type="ECO:0000256" key="8">
    <source>
        <dbReference type="ARBA" id="ARBA00023136"/>
    </source>
</evidence>
<comment type="subcellular location">
    <subcellularLocation>
        <location evidence="10">Cell membrane</location>
        <topology evidence="10">Multi-pass membrane protein</topology>
    </subcellularLocation>
    <subcellularLocation>
        <location evidence="1">Membrane</location>
        <topology evidence="1">Multi-pass membrane protein</topology>
    </subcellularLocation>
</comment>
<feature type="transmembrane region" description="Helical" evidence="11">
    <location>
        <begin position="138"/>
        <end position="159"/>
    </location>
</feature>
<organism evidence="12 13">
    <name type="scientific">Dioscorea cayennensis subsp. rotundata</name>
    <name type="common">White Guinea yam</name>
    <name type="synonym">Dioscorea rotundata</name>
    <dbReference type="NCBI Taxonomy" id="55577"/>
    <lineage>
        <taxon>Eukaryota</taxon>
        <taxon>Viridiplantae</taxon>
        <taxon>Streptophyta</taxon>
        <taxon>Embryophyta</taxon>
        <taxon>Tracheophyta</taxon>
        <taxon>Spermatophyta</taxon>
        <taxon>Magnoliopsida</taxon>
        <taxon>Liliopsida</taxon>
        <taxon>Dioscoreales</taxon>
        <taxon>Dioscoreaceae</taxon>
        <taxon>Dioscorea</taxon>
    </lineage>
</organism>
<name>A0AB40BY07_DIOCR</name>
<gene>
    <name evidence="13" type="primary">LOC120268474</name>
</gene>
<evidence type="ECO:0000256" key="11">
    <source>
        <dbReference type="SAM" id="Phobius"/>
    </source>
</evidence>
<dbReference type="AlphaFoldDB" id="A0AB40BY07"/>
<sequence length="194" mass="20947">MHFYAEFDGPTGPEASQAQALTFLVRDQRLGANVGSAQGPTGLGKYLMPSPTGEVLFCIKTIKSKTYIVVPAEILGLILPLLLRVAFLVLAEHKVMAFVQCRKGHDVVGSFGLLQPLVDGSKLILKEPISPSSANLSLFRMAHVATFMLSLVSWAILPFDYCMVLSDPNIGLLYLFAISSLGVHGIIRAGWSSN</sequence>
<dbReference type="RefSeq" id="XP_039131803.1">
    <property type="nucleotide sequence ID" value="XM_039275869.1"/>
</dbReference>
<evidence type="ECO:0000256" key="10">
    <source>
        <dbReference type="RuleBase" id="RU000471"/>
    </source>
</evidence>
<keyword evidence="12" id="KW-1185">Reference proteome</keyword>
<evidence type="ECO:0000256" key="5">
    <source>
        <dbReference type="ARBA" id="ARBA00022692"/>
    </source>
</evidence>
<dbReference type="GO" id="GO:0009523">
    <property type="term" value="C:photosystem II"/>
    <property type="evidence" value="ECO:0007669"/>
    <property type="project" value="UniProtKB-KW"/>
</dbReference>
<evidence type="ECO:0000256" key="2">
    <source>
        <dbReference type="ARBA" id="ARBA00010535"/>
    </source>
</evidence>
<dbReference type="InterPro" id="IPR036001">
    <property type="entry name" value="PS_II_antenna-like_sf"/>
</dbReference>
<evidence type="ECO:0000256" key="1">
    <source>
        <dbReference type="ARBA" id="ARBA00004141"/>
    </source>
</evidence>
<dbReference type="SUPFAM" id="SSF161077">
    <property type="entry name" value="Photosystem II antenna protein-like"/>
    <property type="match status" value="1"/>
</dbReference>
<dbReference type="GO" id="GO:0003954">
    <property type="term" value="F:NADH dehydrogenase activity"/>
    <property type="evidence" value="ECO:0007669"/>
    <property type="project" value="TreeGrafter"/>
</dbReference>
<comment type="similarity">
    <text evidence="2 10">Belongs to the complex I subunit 1 family.</text>
</comment>
<dbReference type="GO" id="GO:0016168">
    <property type="term" value="F:chlorophyll binding"/>
    <property type="evidence" value="ECO:0007669"/>
    <property type="project" value="UniProtKB-KW"/>
</dbReference>
<evidence type="ECO:0000256" key="6">
    <source>
        <dbReference type="ARBA" id="ARBA00022989"/>
    </source>
</evidence>
<keyword evidence="9" id="KW-0604">Photosystem II</keyword>
<proteinExistence type="inferred from homology"/>
<dbReference type="InterPro" id="IPR044900">
    <property type="entry name" value="PSII_PsbC_sf"/>
</dbReference>
<keyword evidence="10" id="KW-0520">NAD</keyword>
<dbReference type="GO" id="GO:0009060">
    <property type="term" value="P:aerobic respiration"/>
    <property type="evidence" value="ECO:0007669"/>
    <property type="project" value="TreeGrafter"/>
</dbReference>
<evidence type="ECO:0000256" key="4">
    <source>
        <dbReference type="ARBA" id="ARBA00022531"/>
    </source>
</evidence>
<evidence type="ECO:0000313" key="12">
    <source>
        <dbReference type="Proteomes" id="UP001515500"/>
    </source>
</evidence>
<evidence type="ECO:0000256" key="9">
    <source>
        <dbReference type="ARBA" id="ARBA00023276"/>
    </source>
</evidence>
<keyword evidence="6 11" id="KW-1133">Transmembrane helix</keyword>
<keyword evidence="3" id="KW-0148">Chlorophyll</keyword>
<dbReference type="PANTHER" id="PTHR11432">
    <property type="entry name" value="NADH DEHYDROGENASE SUBUNIT 1"/>
    <property type="match status" value="1"/>
</dbReference>
<dbReference type="PANTHER" id="PTHR11432:SF3">
    <property type="entry name" value="NADH-UBIQUINONE OXIDOREDUCTASE CHAIN 1"/>
    <property type="match status" value="1"/>
</dbReference>
<evidence type="ECO:0000313" key="13">
    <source>
        <dbReference type="RefSeq" id="XP_039131803.1"/>
    </source>
</evidence>
<dbReference type="GeneID" id="120268474"/>
<dbReference type="GO" id="GO:0009767">
    <property type="term" value="P:photosynthetic electron transport chain"/>
    <property type="evidence" value="ECO:0007669"/>
    <property type="project" value="InterPro"/>
</dbReference>